<dbReference type="InterPro" id="IPR001650">
    <property type="entry name" value="Helicase_C-like"/>
</dbReference>
<dbReference type="GO" id="GO:0003723">
    <property type="term" value="F:RNA binding"/>
    <property type="evidence" value="ECO:0007669"/>
    <property type="project" value="UniProtKB-UniRule"/>
</dbReference>
<feature type="domain" description="Helicase C-terminal" evidence="14">
    <location>
        <begin position="687"/>
        <end position="862"/>
    </location>
</feature>
<dbReference type="InterPro" id="IPR036193">
    <property type="entry name" value="ADK_active_lid_dom_sf"/>
</dbReference>
<keyword evidence="4" id="KW-0418">Kinase</keyword>
<reference evidence="16" key="1">
    <citation type="submission" date="2020-07" db="EMBL/GenBank/DDBJ databases">
        <title>Clarias magur genome sequencing, assembly and annotation.</title>
        <authorList>
            <person name="Kushwaha B."/>
            <person name="Kumar R."/>
            <person name="Das P."/>
            <person name="Joshi C.G."/>
            <person name="Kumar D."/>
            <person name="Nagpure N.S."/>
            <person name="Pandey M."/>
            <person name="Agarwal S."/>
            <person name="Srivastava S."/>
            <person name="Singh M."/>
            <person name="Sahoo L."/>
            <person name="Jayasankar P."/>
            <person name="Meher P.K."/>
            <person name="Koringa P.G."/>
            <person name="Iquebal M.A."/>
            <person name="Das S.P."/>
            <person name="Bit A."/>
            <person name="Patnaik S."/>
            <person name="Patel N."/>
            <person name="Shah T.M."/>
            <person name="Hinsu A."/>
            <person name="Jena J.K."/>
        </authorList>
    </citation>
    <scope>NUCLEOTIDE SEQUENCE</scope>
    <source>
        <strain evidence="16">CIFAMagur01</strain>
        <tissue evidence="16">Testis</tissue>
    </source>
</reference>
<dbReference type="SMART" id="SM00490">
    <property type="entry name" value="HELICc"/>
    <property type="match status" value="1"/>
</dbReference>
<dbReference type="InterPro" id="IPR011545">
    <property type="entry name" value="DEAD/DEAH_box_helicase_dom"/>
</dbReference>
<dbReference type="InterPro" id="IPR025313">
    <property type="entry name" value="SPB4-like_CTE"/>
</dbReference>
<evidence type="ECO:0000256" key="3">
    <source>
        <dbReference type="ARBA" id="ARBA00022741"/>
    </source>
</evidence>
<dbReference type="GO" id="GO:0004017">
    <property type="term" value="F:AMP kinase activity"/>
    <property type="evidence" value="ECO:0007669"/>
    <property type="project" value="InterPro"/>
</dbReference>
<evidence type="ECO:0000256" key="8">
    <source>
        <dbReference type="ARBA" id="ARBA00022884"/>
    </source>
</evidence>
<dbReference type="GO" id="GO:0016787">
    <property type="term" value="F:hydrolase activity"/>
    <property type="evidence" value="ECO:0007669"/>
    <property type="project" value="UniProtKB-KW"/>
</dbReference>
<feature type="non-terminal residue" evidence="16">
    <location>
        <position position="983"/>
    </location>
</feature>
<dbReference type="SMART" id="SM00487">
    <property type="entry name" value="DEXDc"/>
    <property type="match status" value="1"/>
</dbReference>
<dbReference type="PROSITE" id="PS51194">
    <property type="entry name" value="HELICASE_CTER"/>
    <property type="match status" value="1"/>
</dbReference>
<evidence type="ECO:0000259" key="13">
    <source>
        <dbReference type="PROSITE" id="PS51192"/>
    </source>
</evidence>
<dbReference type="InterPro" id="IPR000629">
    <property type="entry name" value="RNA-helicase_DEAD-box_CS"/>
</dbReference>
<dbReference type="GO" id="GO:0003724">
    <property type="term" value="F:RNA helicase activity"/>
    <property type="evidence" value="ECO:0007669"/>
    <property type="project" value="UniProtKB-EC"/>
</dbReference>
<evidence type="ECO:0000256" key="5">
    <source>
        <dbReference type="ARBA" id="ARBA00022801"/>
    </source>
</evidence>
<dbReference type="Pfam" id="PF13959">
    <property type="entry name" value="CTE_SPB4"/>
    <property type="match status" value="1"/>
</dbReference>
<dbReference type="OrthoDB" id="422663at2759"/>
<feature type="domain" description="Helicase ATP-binding" evidence="13">
    <location>
        <begin position="471"/>
        <end position="652"/>
    </location>
</feature>
<dbReference type="CDD" id="cd17949">
    <property type="entry name" value="DEADc_DDX31"/>
    <property type="match status" value="1"/>
</dbReference>
<feature type="compositionally biased region" description="Polar residues" evidence="12">
    <location>
        <begin position="959"/>
        <end position="968"/>
    </location>
</feature>
<dbReference type="Gene3D" id="3.40.50.300">
    <property type="entry name" value="P-loop containing nucleotide triphosphate hydrolases"/>
    <property type="match status" value="4"/>
</dbReference>
<feature type="domain" description="DEAD-box RNA helicase Q" evidence="15">
    <location>
        <begin position="439"/>
        <end position="468"/>
    </location>
</feature>
<evidence type="ECO:0000256" key="10">
    <source>
        <dbReference type="PROSITE-ProRule" id="PRU00552"/>
    </source>
</evidence>
<evidence type="ECO:0000259" key="15">
    <source>
        <dbReference type="PROSITE" id="PS51195"/>
    </source>
</evidence>
<comment type="catalytic activity">
    <reaction evidence="11">
        <text>ATP + H2O = ADP + phosphate + H(+)</text>
        <dbReference type="Rhea" id="RHEA:13065"/>
        <dbReference type="ChEBI" id="CHEBI:15377"/>
        <dbReference type="ChEBI" id="CHEBI:15378"/>
        <dbReference type="ChEBI" id="CHEBI:30616"/>
        <dbReference type="ChEBI" id="CHEBI:43474"/>
        <dbReference type="ChEBI" id="CHEBI:456216"/>
        <dbReference type="EC" id="3.6.4.13"/>
    </reaction>
</comment>
<dbReference type="CDD" id="cd18787">
    <property type="entry name" value="SF2_C_DEAD"/>
    <property type="match status" value="1"/>
</dbReference>
<dbReference type="CDD" id="cd01428">
    <property type="entry name" value="ADK"/>
    <property type="match status" value="1"/>
</dbReference>
<feature type="compositionally biased region" description="Basic and acidic residues" evidence="12">
    <location>
        <begin position="352"/>
        <end position="361"/>
    </location>
</feature>
<dbReference type="SUPFAM" id="SSF52540">
    <property type="entry name" value="P-loop containing nucleoside triphosphate hydrolases"/>
    <property type="match status" value="3"/>
</dbReference>
<feature type="compositionally biased region" description="Basic and acidic residues" evidence="12">
    <location>
        <begin position="395"/>
        <end position="407"/>
    </location>
</feature>
<comment type="function">
    <text evidence="11">RNA helicase.</text>
</comment>
<dbReference type="PROSITE" id="PS51192">
    <property type="entry name" value="HELICASE_ATP_BIND_1"/>
    <property type="match status" value="1"/>
</dbReference>
<evidence type="ECO:0000256" key="2">
    <source>
        <dbReference type="ARBA" id="ARBA00022679"/>
    </source>
</evidence>
<protein>
    <recommendedName>
        <fullName evidence="11">ATP-dependent RNA helicase</fullName>
        <ecNumber evidence="11">3.6.4.13</ecNumber>
    </recommendedName>
</protein>
<comment type="domain">
    <text evidence="11">The Q motif is unique to and characteristic of the DEAD box family of RNA helicases and controls ATP binding and hydrolysis.</text>
</comment>
<evidence type="ECO:0000256" key="11">
    <source>
        <dbReference type="RuleBase" id="RU365068"/>
    </source>
</evidence>
<keyword evidence="8 11" id="KW-0694">RNA-binding</keyword>
<keyword evidence="5 11" id="KW-0378">Hydrolase</keyword>
<name>A0A8J4X474_CLAMG</name>
<gene>
    <name evidence="16" type="primary">ddx31</name>
    <name evidence="16" type="ORF">DAT39_009265</name>
</gene>
<dbReference type="FunFam" id="3.40.50.300:FF:001399">
    <property type="entry name" value="RNA helicase"/>
    <property type="match status" value="1"/>
</dbReference>
<comment type="caution">
    <text evidence="16">The sequence shown here is derived from an EMBL/GenBank/DDBJ whole genome shotgun (WGS) entry which is preliminary data.</text>
</comment>
<proteinExistence type="inferred from homology"/>
<feature type="short sequence motif" description="Q motif" evidence="10">
    <location>
        <begin position="439"/>
        <end position="468"/>
    </location>
</feature>
<dbReference type="GO" id="GO:0005634">
    <property type="term" value="C:nucleus"/>
    <property type="evidence" value="ECO:0007669"/>
    <property type="project" value="UniProtKB-ARBA"/>
</dbReference>
<evidence type="ECO:0000313" key="17">
    <source>
        <dbReference type="Proteomes" id="UP000727407"/>
    </source>
</evidence>
<dbReference type="SMART" id="SM01178">
    <property type="entry name" value="DUF4217"/>
    <property type="match status" value="1"/>
</dbReference>
<dbReference type="Proteomes" id="UP000727407">
    <property type="component" value="Unassembled WGS sequence"/>
</dbReference>
<keyword evidence="2" id="KW-0808">Transferase</keyword>
<evidence type="ECO:0000256" key="7">
    <source>
        <dbReference type="ARBA" id="ARBA00022840"/>
    </source>
</evidence>
<keyword evidence="3 11" id="KW-0547">Nucleotide-binding</keyword>
<keyword evidence="7 11" id="KW-0067">ATP-binding</keyword>
<keyword evidence="17" id="KW-1185">Reference proteome</keyword>
<feature type="compositionally biased region" description="Basic residues" evidence="12">
    <location>
        <begin position="971"/>
        <end position="983"/>
    </location>
</feature>
<dbReference type="GO" id="GO:0005524">
    <property type="term" value="F:ATP binding"/>
    <property type="evidence" value="ECO:0007669"/>
    <property type="project" value="UniProtKB-UniRule"/>
</dbReference>
<dbReference type="Pfam" id="PF00270">
    <property type="entry name" value="DEAD"/>
    <property type="match status" value="1"/>
</dbReference>
<comment type="similarity">
    <text evidence="1">Belongs to the adenylate kinase family.</text>
</comment>
<evidence type="ECO:0000256" key="9">
    <source>
        <dbReference type="ARBA" id="ARBA00037933"/>
    </source>
</evidence>
<dbReference type="Pfam" id="PF00271">
    <property type="entry name" value="Helicase_C"/>
    <property type="match status" value="1"/>
</dbReference>
<feature type="non-terminal residue" evidence="16">
    <location>
        <position position="1"/>
    </location>
</feature>
<dbReference type="EMBL" id="QNUK01000121">
    <property type="protein sequence ID" value="KAF5901006.1"/>
    <property type="molecule type" value="Genomic_DNA"/>
</dbReference>
<dbReference type="InterPro" id="IPR027417">
    <property type="entry name" value="P-loop_NTPase"/>
</dbReference>
<evidence type="ECO:0000256" key="12">
    <source>
        <dbReference type="SAM" id="MobiDB-lite"/>
    </source>
</evidence>
<accession>A0A8J4X474</accession>
<evidence type="ECO:0000256" key="4">
    <source>
        <dbReference type="ARBA" id="ARBA00022777"/>
    </source>
</evidence>
<organism evidence="16 17">
    <name type="scientific">Clarias magur</name>
    <name type="common">Asian catfish</name>
    <name type="synonym">Macropteronotus magur</name>
    <dbReference type="NCBI Taxonomy" id="1594786"/>
    <lineage>
        <taxon>Eukaryota</taxon>
        <taxon>Metazoa</taxon>
        <taxon>Chordata</taxon>
        <taxon>Craniata</taxon>
        <taxon>Vertebrata</taxon>
        <taxon>Euteleostomi</taxon>
        <taxon>Actinopterygii</taxon>
        <taxon>Neopterygii</taxon>
        <taxon>Teleostei</taxon>
        <taxon>Ostariophysi</taxon>
        <taxon>Siluriformes</taxon>
        <taxon>Clariidae</taxon>
        <taxon>Clarias</taxon>
    </lineage>
</organism>
<dbReference type="EC" id="3.6.4.13" evidence="11"/>
<feature type="region of interest" description="Disordered" evidence="12">
    <location>
        <begin position="347"/>
        <end position="415"/>
    </location>
</feature>
<comment type="similarity">
    <text evidence="9">Belongs to the DEAD box helicase family. DDX31/DBP7 subfamily.</text>
</comment>
<keyword evidence="6 11" id="KW-0347">Helicase</keyword>
<feature type="compositionally biased region" description="Low complexity" evidence="12">
    <location>
        <begin position="667"/>
        <end position="678"/>
    </location>
</feature>
<dbReference type="PROSITE" id="PS00039">
    <property type="entry name" value="DEAD_ATP_HELICASE"/>
    <property type="match status" value="1"/>
</dbReference>
<evidence type="ECO:0000256" key="1">
    <source>
        <dbReference type="ARBA" id="ARBA00007220"/>
    </source>
</evidence>
<dbReference type="InterPro" id="IPR014014">
    <property type="entry name" value="RNA_helicase_DEAD_Q_motif"/>
</dbReference>
<evidence type="ECO:0000259" key="14">
    <source>
        <dbReference type="PROSITE" id="PS51194"/>
    </source>
</evidence>
<dbReference type="InterPro" id="IPR000850">
    <property type="entry name" value="Adenylat/UMP-CMP_kin"/>
</dbReference>
<sequence>EIPLDLWIKLIEKRLSRPDCVRRGWLLEGIPKSREEALCLQASGFAPEHVVMLQAPDDVLTERSLGKRIDPVTGDVYHLTFMCPESAEVARRLERPDCLMEDKQISRQLQAYHRKVQGLQDTYSYCLKIIDADQPHEDVFDQVLSYILCRHRSNAPHTPRILLFGPPGCGKSLQGGLLAQKYNLVDVCCGELLKAVAADESSMGELIKPFLESGRQVPDNMVLKILTERLSRLDCTTRGWVLHGFPRDVEQAERLQESNILPSRIFFLEMSDDVALERQTLRFTDPVTGDRFHSLHNPAPSAKIQARLQRNPRDAETEVCKRLQEYRSHAAALKAFYPQAVQKKMATGKRKGSFENPDHGFAKQRKLNAKTNIKNEDQPASKFPSKSKPKSSPRKGQEEHKEHDRPFVKTSSLFRNNPEIPDVLSPAVTQVKEKIFTGNSFHELDLHPHLVATLNKLFNISSMTSVQKQTLPVLMSGQDAVVRSQTGSGKTLAYGIPLVQSLQAVQPKINRSDGPLAVVIVPTRELAQQSFQIFQKLLKPFTWIVPGVLMGGEKRKAEKARLRKGINVLISTPGRLVDHIKNTLSIDFKAVRWLVLDEADRTLDLGFEKDLTVILNALNAGGSTRQTVLLSATLTEGLSRLTSISMKEPVYIQVSDVTDETTDITKPSLSSQPAPSQPTDGYTVPDRLQQYLVVVPSKLRLVCLAAFILARCKFERDQKLIVFISSCEAVEFLATLLSTVLCADNPGTEKKQRLSINFLRLHGNMEQEERTEVFQVFSQCKAGVLLCTDVAARGLDLPQVTWIVQFNPPTSAAEYVHRVGRTARIGAQGKALLFLTPAETTYTDVLANHNISLGEMKVEDILSTLMDDERFRGRGNWDRKKSAGAREQDMRERATVLQTEFENHVHSSAESVQAAKKALQSFVRAYTAYPSALKHIFHIRHLHLGHAAKSFGLRDAPQGLSSASTDSTAHGKAKKKAKGKDTT</sequence>
<evidence type="ECO:0000256" key="6">
    <source>
        <dbReference type="ARBA" id="ARBA00022806"/>
    </source>
</evidence>
<dbReference type="PROSITE" id="PS51195">
    <property type="entry name" value="Q_MOTIF"/>
    <property type="match status" value="1"/>
</dbReference>
<dbReference type="PRINTS" id="PR00094">
    <property type="entry name" value="ADENYLTKNASE"/>
</dbReference>
<feature type="region of interest" description="Disordered" evidence="12">
    <location>
        <begin position="955"/>
        <end position="983"/>
    </location>
</feature>
<dbReference type="HAMAP" id="MF_00235">
    <property type="entry name" value="Adenylate_kinase_Adk"/>
    <property type="match status" value="1"/>
</dbReference>
<dbReference type="SUPFAM" id="SSF57774">
    <property type="entry name" value="Microbial and mitochondrial ADK, insert 'zinc finger' domain"/>
    <property type="match status" value="1"/>
</dbReference>
<dbReference type="InterPro" id="IPR014001">
    <property type="entry name" value="Helicase_ATP-bd"/>
</dbReference>
<dbReference type="Pfam" id="PF00406">
    <property type="entry name" value="ADK"/>
    <property type="match status" value="2"/>
</dbReference>
<dbReference type="AlphaFoldDB" id="A0A8J4X474"/>
<evidence type="ECO:0000313" key="16">
    <source>
        <dbReference type="EMBL" id="KAF5901006.1"/>
    </source>
</evidence>
<feature type="region of interest" description="Disordered" evidence="12">
    <location>
        <begin position="663"/>
        <end position="682"/>
    </location>
</feature>
<dbReference type="PANTHER" id="PTHR24031">
    <property type="entry name" value="RNA HELICASE"/>
    <property type="match status" value="1"/>
</dbReference>